<gene>
    <name evidence="1" type="ORF">MGWOODY_Smn983</name>
</gene>
<proteinExistence type="predicted"/>
<protein>
    <submittedName>
        <fullName evidence="1">Putative ORF located using Glimmer/Genemark</fullName>
    </submittedName>
</protein>
<accession>A0A160TNE7</accession>
<dbReference type="AlphaFoldDB" id="A0A160TNE7"/>
<reference evidence="1" key="1">
    <citation type="submission" date="2015-10" db="EMBL/GenBank/DDBJ databases">
        <authorList>
            <person name="Gilbert D.G."/>
        </authorList>
    </citation>
    <scope>NUCLEOTIDE SEQUENCE</scope>
</reference>
<dbReference type="EMBL" id="CZQE01000399">
    <property type="protein sequence ID" value="CUS46835.1"/>
    <property type="molecule type" value="Genomic_DNA"/>
</dbReference>
<sequence>MIRRAAAILCAMAATALSPVQAQDIDPEAAAYQDMTLARVRPGERAYFYRDDVEGCPSVTNRCRKRAYLVAGDVVLIGASRGGLIKAAYTNGAGQPTEGWLSRALIQPIPSPPATPTAWPGYWTFDTANIRIATGTRPGRISADGTALWGTDDPDRVRQGGINDGEFTGEAIITGNRALFSDEDCRVSVRLIGPYLVAADNLRCGGLNVSFSGFYRR</sequence>
<organism evidence="1">
    <name type="scientific">hydrothermal vent metagenome</name>
    <dbReference type="NCBI Taxonomy" id="652676"/>
    <lineage>
        <taxon>unclassified sequences</taxon>
        <taxon>metagenomes</taxon>
        <taxon>ecological metagenomes</taxon>
    </lineage>
</organism>
<evidence type="ECO:0000313" key="1">
    <source>
        <dbReference type="EMBL" id="CUS46835.1"/>
    </source>
</evidence>
<name>A0A160TNE7_9ZZZZ</name>